<dbReference type="PANTHER" id="PTHR43837">
    <property type="entry name" value="RIBOSOMAL PROTEIN S12 METHYLTHIOTRANSFERASE RIMO"/>
    <property type="match status" value="1"/>
</dbReference>
<feature type="domain" description="Radical SAM core" evidence="11">
    <location>
        <begin position="142"/>
        <end position="372"/>
    </location>
</feature>
<feature type="binding site" evidence="8">
    <location>
        <position position="160"/>
    </location>
    <ligand>
        <name>[4Fe-4S] cluster</name>
        <dbReference type="ChEBI" id="CHEBI:49883"/>
        <label>2</label>
        <note>4Fe-4S-S-AdoMet</note>
    </ligand>
</feature>
<dbReference type="Pfam" id="PF04055">
    <property type="entry name" value="Radical_SAM"/>
    <property type="match status" value="1"/>
</dbReference>
<dbReference type="Gene3D" id="3.80.30.20">
    <property type="entry name" value="tm_1862 like domain"/>
    <property type="match status" value="1"/>
</dbReference>
<keyword evidence="1 8" id="KW-0004">4Fe-4S</keyword>
<dbReference type="GO" id="GO:0046872">
    <property type="term" value="F:metal ion binding"/>
    <property type="evidence" value="ECO:0007669"/>
    <property type="project" value="UniProtKB-KW"/>
</dbReference>
<dbReference type="GO" id="GO:0005840">
    <property type="term" value="C:ribosome"/>
    <property type="evidence" value="ECO:0007669"/>
    <property type="project" value="UniProtKB-KW"/>
</dbReference>
<feature type="domain" description="MTTase N-terminal" evidence="10">
    <location>
        <begin position="2"/>
        <end position="118"/>
    </location>
</feature>
<evidence type="ECO:0000256" key="2">
    <source>
        <dbReference type="ARBA" id="ARBA00022490"/>
    </source>
</evidence>
<keyword evidence="3 8" id="KW-0808">Transferase</keyword>
<dbReference type="InterPro" id="IPR023404">
    <property type="entry name" value="rSAM_horseshoe"/>
</dbReference>
<dbReference type="NCBIfam" id="TIGR01125">
    <property type="entry name" value="30S ribosomal protein S12 methylthiotransferase RimO"/>
    <property type="match status" value="1"/>
</dbReference>
<evidence type="ECO:0000256" key="1">
    <source>
        <dbReference type="ARBA" id="ARBA00022485"/>
    </source>
</evidence>
<dbReference type="GO" id="GO:0005829">
    <property type="term" value="C:cytosol"/>
    <property type="evidence" value="ECO:0007669"/>
    <property type="project" value="TreeGrafter"/>
</dbReference>
<dbReference type="PROSITE" id="PS51449">
    <property type="entry name" value="MTTASE_N"/>
    <property type="match status" value="1"/>
</dbReference>
<evidence type="ECO:0000259" key="11">
    <source>
        <dbReference type="PROSITE" id="PS51918"/>
    </source>
</evidence>
<dbReference type="InterPro" id="IPR006638">
    <property type="entry name" value="Elp3/MiaA/NifB-like_rSAM"/>
</dbReference>
<dbReference type="InterPro" id="IPR005839">
    <property type="entry name" value="Methylthiotransferase"/>
</dbReference>
<dbReference type="PANTHER" id="PTHR43837:SF1">
    <property type="entry name" value="RIBOSOMAL PROTEIN US12 METHYLTHIOTRANSFERASE RIMO"/>
    <property type="match status" value="1"/>
</dbReference>
<feature type="binding site" evidence="8">
    <location>
        <position position="156"/>
    </location>
    <ligand>
        <name>[4Fe-4S] cluster</name>
        <dbReference type="ChEBI" id="CHEBI:49883"/>
        <label>2</label>
        <note>4Fe-4S-S-AdoMet</note>
    </ligand>
</feature>
<keyword evidence="12" id="KW-0689">Ribosomal protein</keyword>
<organism evidence="12 13">
    <name type="scientific">Dialister pneumosintes</name>
    <dbReference type="NCBI Taxonomy" id="39950"/>
    <lineage>
        <taxon>Bacteria</taxon>
        <taxon>Bacillati</taxon>
        <taxon>Bacillota</taxon>
        <taxon>Negativicutes</taxon>
        <taxon>Veillonellales</taxon>
        <taxon>Veillonellaceae</taxon>
        <taxon>Dialister</taxon>
    </lineage>
</organism>
<gene>
    <name evidence="8" type="primary">rimO</name>
    <name evidence="12" type="ORF">BCB69_02965</name>
</gene>
<dbReference type="SFLD" id="SFLDS00029">
    <property type="entry name" value="Radical_SAM"/>
    <property type="match status" value="1"/>
</dbReference>
<dbReference type="AlphaFoldDB" id="A0A1B3WDM1"/>
<name>A0A1B3WDM1_9FIRM</name>
<comment type="similarity">
    <text evidence="8">Belongs to the methylthiotransferase family. RimO subfamily.</text>
</comment>
<keyword evidence="6 8" id="KW-0408">Iron</keyword>
<comment type="catalytic activity">
    <reaction evidence="8">
        <text>L-aspartate(89)-[ribosomal protein uS12]-hydrogen + (sulfur carrier)-SH + AH2 + 2 S-adenosyl-L-methionine = 3-methylsulfanyl-L-aspartate(89)-[ribosomal protein uS12]-hydrogen + (sulfur carrier)-H + 5'-deoxyadenosine + L-methionine + A + S-adenosyl-L-homocysteine + 2 H(+)</text>
        <dbReference type="Rhea" id="RHEA:37087"/>
        <dbReference type="Rhea" id="RHEA-COMP:10460"/>
        <dbReference type="Rhea" id="RHEA-COMP:10461"/>
        <dbReference type="Rhea" id="RHEA-COMP:14737"/>
        <dbReference type="Rhea" id="RHEA-COMP:14739"/>
        <dbReference type="ChEBI" id="CHEBI:13193"/>
        <dbReference type="ChEBI" id="CHEBI:15378"/>
        <dbReference type="ChEBI" id="CHEBI:17319"/>
        <dbReference type="ChEBI" id="CHEBI:17499"/>
        <dbReference type="ChEBI" id="CHEBI:29917"/>
        <dbReference type="ChEBI" id="CHEBI:29961"/>
        <dbReference type="ChEBI" id="CHEBI:57844"/>
        <dbReference type="ChEBI" id="CHEBI:57856"/>
        <dbReference type="ChEBI" id="CHEBI:59789"/>
        <dbReference type="ChEBI" id="CHEBI:64428"/>
        <dbReference type="ChEBI" id="CHEBI:73599"/>
        <dbReference type="EC" id="2.8.4.4"/>
    </reaction>
</comment>
<reference evidence="13" key="1">
    <citation type="submission" date="2016-08" db="EMBL/GenBank/DDBJ databases">
        <authorList>
            <person name="Holder M.E."/>
            <person name="Ajami N.J."/>
            <person name="Petrosino J.F."/>
        </authorList>
    </citation>
    <scope>NUCLEOTIDE SEQUENCE [LARGE SCALE GENOMIC DNA]</scope>
    <source>
        <strain evidence="13">F0677</strain>
    </source>
</reference>
<accession>A0A1B3WDM1</accession>
<dbReference type="InterPro" id="IPR002792">
    <property type="entry name" value="TRAM_dom"/>
</dbReference>
<dbReference type="Gene3D" id="3.40.50.12160">
    <property type="entry name" value="Methylthiotransferase, N-terminal domain"/>
    <property type="match status" value="1"/>
</dbReference>
<feature type="domain" description="TRAM" evidence="9">
    <location>
        <begin position="375"/>
        <end position="445"/>
    </location>
</feature>
<keyword evidence="4 8" id="KW-0949">S-adenosyl-L-methionine</keyword>
<dbReference type="Proteomes" id="UP000094757">
    <property type="component" value="Chromosome"/>
</dbReference>
<comment type="function">
    <text evidence="8">Catalyzes the methylthiolation of an aspartic acid residue of ribosomal protein uS12.</text>
</comment>
<evidence type="ECO:0000259" key="10">
    <source>
        <dbReference type="PROSITE" id="PS51449"/>
    </source>
</evidence>
<dbReference type="SMART" id="SM00729">
    <property type="entry name" value="Elp3"/>
    <property type="match status" value="1"/>
</dbReference>
<dbReference type="InterPro" id="IPR007197">
    <property type="entry name" value="rSAM"/>
</dbReference>
<dbReference type="RefSeq" id="WP_069176973.1">
    <property type="nucleotide sequence ID" value="NZ_CP017037.1"/>
</dbReference>
<evidence type="ECO:0000259" key="9">
    <source>
        <dbReference type="PROSITE" id="PS50926"/>
    </source>
</evidence>
<dbReference type="GO" id="GO:0035599">
    <property type="term" value="F:aspartic acid methylthiotransferase activity"/>
    <property type="evidence" value="ECO:0007669"/>
    <property type="project" value="TreeGrafter"/>
</dbReference>
<protein>
    <recommendedName>
        <fullName evidence="8">Ribosomal protein uS12 methylthiotransferase RimO</fullName>
        <shortName evidence="8">uS12 MTTase</shortName>
        <shortName evidence="8">uS12 methylthiotransferase</shortName>
        <ecNumber evidence="8">2.8.4.4</ecNumber>
    </recommendedName>
    <alternativeName>
        <fullName evidence="8">Ribosomal protein uS12 (aspartate-C(3))-methylthiotransferase</fullName>
    </alternativeName>
    <alternativeName>
        <fullName evidence="8">Ribosome maturation factor RimO</fullName>
    </alternativeName>
</protein>
<keyword evidence="7 8" id="KW-0411">Iron-sulfur</keyword>
<comment type="cofactor">
    <cofactor evidence="8">
        <name>[4Fe-4S] cluster</name>
        <dbReference type="ChEBI" id="CHEBI:49883"/>
    </cofactor>
    <text evidence="8">Binds 2 [4Fe-4S] clusters. One cluster is coordinated with 3 cysteines and an exchangeable S-adenosyl-L-methionine.</text>
</comment>
<dbReference type="KEGG" id="dpn:BCB69_02965"/>
<dbReference type="HAMAP" id="MF_01865">
    <property type="entry name" value="MTTase_RimO"/>
    <property type="match status" value="1"/>
</dbReference>
<evidence type="ECO:0000256" key="3">
    <source>
        <dbReference type="ARBA" id="ARBA00022679"/>
    </source>
</evidence>
<evidence type="ECO:0000313" key="12">
    <source>
        <dbReference type="EMBL" id="AOH39023.1"/>
    </source>
</evidence>
<comment type="subcellular location">
    <subcellularLocation>
        <location evidence="8">Cytoplasm</location>
    </subcellularLocation>
</comment>
<dbReference type="STRING" id="39950.BCB69_02965"/>
<dbReference type="SFLD" id="SFLDG01061">
    <property type="entry name" value="methylthiotransferase"/>
    <property type="match status" value="1"/>
</dbReference>
<dbReference type="GO" id="GO:0103039">
    <property type="term" value="F:protein methylthiotransferase activity"/>
    <property type="evidence" value="ECO:0007669"/>
    <property type="project" value="UniProtKB-EC"/>
</dbReference>
<dbReference type="EC" id="2.8.4.4" evidence="8"/>
<evidence type="ECO:0000256" key="8">
    <source>
        <dbReference type="HAMAP-Rule" id="MF_01865"/>
    </source>
</evidence>
<keyword evidence="12" id="KW-0687">Ribonucleoprotein</keyword>
<feature type="binding site" evidence="8">
    <location>
        <position position="11"/>
    </location>
    <ligand>
        <name>[4Fe-4S] cluster</name>
        <dbReference type="ChEBI" id="CHEBI:49883"/>
        <label>1</label>
    </ligand>
</feature>
<dbReference type="InterPro" id="IPR038135">
    <property type="entry name" value="Methylthiotransferase_N_sf"/>
</dbReference>
<dbReference type="FunFam" id="3.80.30.20:FF:000001">
    <property type="entry name" value="tRNA-2-methylthio-N(6)-dimethylallyladenosine synthase 2"/>
    <property type="match status" value="1"/>
</dbReference>
<dbReference type="InterPro" id="IPR020612">
    <property type="entry name" value="Methylthiotransferase_CS"/>
</dbReference>
<dbReference type="SFLD" id="SFLDF00274">
    <property type="entry name" value="ribosomal_protein_S12_methylth"/>
    <property type="match status" value="1"/>
</dbReference>
<evidence type="ECO:0000256" key="5">
    <source>
        <dbReference type="ARBA" id="ARBA00022723"/>
    </source>
</evidence>
<evidence type="ECO:0000256" key="4">
    <source>
        <dbReference type="ARBA" id="ARBA00022691"/>
    </source>
</evidence>
<dbReference type="GO" id="GO:0140101">
    <property type="term" value="F:catalytic activity, acting on a tRNA"/>
    <property type="evidence" value="ECO:0007669"/>
    <property type="project" value="UniProtKB-ARBA"/>
</dbReference>
<dbReference type="Pfam" id="PF00919">
    <property type="entry name" value="UPF0004"/>
    <property type="match status" value="1"/>
</dbReference>
<feature type="binding site" evidence="8">
    <location>
        <position position="163"/>
    </location>
    <ligand>
        <name>[4Fe-4S] cluster</name>
        <dbReference type="ChEBI" id="CHEBI:49883"/>
        <label>2</label>
        <note>4Fe-4S-S-AdoMet</note>
    </ligand>
</feature>
<dbReference type="NCBIfam" id="TIGR00089">
    <property type="entry name" value="MiaB/RimO family radical SAM methylthiotransferase"/>
    <property type="match status" value="1"/>
</dbReference>
<dbReference type="PROSITE" id="PS51918">
    <property type="entry name" value="RADICAL_SAM"/>
    <property type="match status" value="1"/>
</dbReference>
<dbReference type="Pfam" id="PF18693">
    <property type="entry name" value="TRAM_2"/>
    <property type="match status" value="1"/>
</dbReference>
<dbReference type="InterPro" id="IPR058240">
    <property type="entry name" value="rSAM_sf"/>
</dbReference>
<dbReference type="EMBL" id="CP017037">
    <property type="protein sequence ID" value="AOH39023.1"/>
    <property type="molecule type" value="Genomic_DNA"/>
</dbReference>
<proteinExistence type="inferred from homology"/>
<sequence>MKKVGFISLGCSKNLVDTEMMLGIMEKGGYQLTKDLNEAHIIIVNTCTFIDTAKEESIETILEAAQYKKTGKCEMLVAAGCLSQQFQGDLATEIPELDVLIGTNSWQHILEAVERAYEVGSQINRFDRIPCEHEELLPRKLVTPNYSAYVKIAEGCSNGCTFCYIPYVRGQMRSRPISSVVHEVKRLAATGVKEFNLIAQDLSYYGRDLKDGTTLTALLRELVKIDSIKWIRLFYLYPTYFDDDLLSFIIKEEKICKYVDIPLQHISDSVLKRMHRKDTKESIRKLLKKLREARPRMTLRTTLMVGFPGETEENFEELCAFIKEVSFDDMGAFTYSPQEGTPAARMNDQIKEDIKEDRYHRLMSIQAKIAEENSRKLIGLETEALIEELVDNGDGIVAKGRTSFQAPEVDGNVYIENPGDLKPGDFCKVQIIDGYAYDLIANRIMDSE</sequence>
<dbReference type="GO" id="GO:0051539">
    <property type="term" value="F:4 iron, 4 sulfur cluster binding"/>
    <property type="evidence" value="ECO:0007669"/>
    <property type="project" value="UniProtKB-UniRule"/>
</dbReference>
<keyword evidence="2 8" id="KW-0963">Cytoplasm</keyword>
<dbReference type="GO" id="GO:0035600">
    <property type="term" value="P:tRNA methylthiolation"/>
    <property type="evidence" value="ECO:0007669"/>
    <property type="project" value="UniProtKB-ARBA"/>
</dbReference>
<evidence type="ECO:0000256" key="6">
    <source>
        <dbReference type="ARBA" id="ARBA00023004"/>
    </source>
</evidence>
<dbReference type="SUPFAM" id="SSF102114">
    <property type="entry name" value="Radical SAM enzymes"/>
    <property type="match status" value="1"/>
</dbReference>
<dbReference type="CDD" id="cd01335">
    <property type="entry name" value="Radical_SAM"/>
    <property type="match status" value="1"/>
</dbReference>
<feature type="binding site" evidence="8">
    <location>
        <position position="81"/>
    </location>
    <ligand>
        <name>[4Fe-4S] cluster</name>
        <dbReference type="ChEBI" id="CHEBI:49883"/>
        <label>1</label>
    </ligand>
</feature>
<dbReference type="Gene3D" id="2.40.50.140">
    <property type="entry name" value="Nucleic acid-binding proteins"/>
    <property type="match status" value="1"/>
</dbReference>
<dbReference type="PROSITE" id="PS01278">
    <property type="entry name" value="MTTASE_RADICAL"/>
    <property type="match status" value="1"/>
</dbReference>
<evidence type="ECO:0000256" key="7">
    <source>
        <dbReference type="ARBA" id="ARBA00023014"/>
    </source>
</evidence>
<feature type="binding site" evidence="8">
    <location>
        <position position="47"/>
    </location>
    <ligand>
        <name>[4Fe-4S] cluster</name>
        <dbReference type="ChEBI" id="CHEBI:49883"/>
        <label>1</label>
    </ligand>
</feature>
<dbReference type="SFLD" id="SFLDG01082">
    <property type="entry name" value="B12-binding_domain_containing"/>
    <property type="match status" value="1"/>
</dbReference>
<keyword evidence="5 8" id="KW-0479">Metal-binding</keyword>
<dbReference type="InterPro" id="IPR013848">
    <property type="entry name" value="Methylthiotransferase_N"/>
</dbReference>
<dbReference type="InterPro" id="IPR005840">
    <property type="entry name" value="Ribosomal_uS12_MeSTrfase_RimO"/>
</dbReference>
<dbReference type="PROSITE" id="PS50926">
    <property type="entry name" value="TRAM"/>
    <property type="match status" value="1"/>
</dbReference>
<dbReference type="InterPro" id="IPR012340">
    <property type="entry name" value="NA-bd_OB-fold"/>
</dbReference>
<evidence type="ECO:0000313" key="13">
    <source>
        <dbReference type="Proteomes" id="UP000094757"/>
    </source>
</evidence>